<name>A0ABQ7NVJ6_BRACM</name>
<protein>
    <submittedName>
        <fullName evidence="1">Uncharacterized protein</fullName>
    </submittedName>
</protein>
<reference evidence="1 2" key="1">
    <citation type="submission" date="2021-03" db="EMBL/GenBank/DDBJ databases">
        <authorList>
            <person name="King G.J."/>
            <person name="Bancroft I."/>
            <person name="Baten A."/>
            <person name="Bloomfield J."/>
            <person name="Borpatragohain P."/>
            <person name="He Z."/>
            <person name="Irish N."/>
            <person name="Irwin J."/>
            <person name="Liu K."/>
            <person name="Mauleon R.P."/>
            <person name="Moore J."/>
            <person name="Morris R."/>
            <person name="Ostergaard L."/>
            <person name="Wang B."/>
            <person name="Wells R."/>
        </authorList>
    </citation>
    <scope>NUCLEOTIDE SEQUENCE [LARGE SCALE GENOMIC DNA]</scope>
    <source>
        <strain evidence="1">R-o-18</strain>
        <tissue evidence="1">Leaf</tissue>
    </source>
</reference>
<keyword evidence="2" id="KW-1185">Reference proteome</keyword>
<dbReference type="EMBL" id="JADBGQ010000001">
    <property type="protein sequence ID" value="KAG5414115.1"/>
    <property type="molecule type" value="Genomic_DNA"/>
</dbReference>
<organism evidence="1 2">
    <name type="scientific">Brassica rapa subsp. trilocularis</name>
    <dbReference type="NCBI Taxonomy" id="1813537"/>
    <lineage>
        <taxon>Eukaryota</taxon>
        <taxon>Viridiplantae</taxon>
        <taxon>Streptophyta</taxon>
        <taxon>Embryophyta</taxon>
        <taxon>Tracheophyta</taxon>
        <taxon>Spermatophyta</taxon>
        <taxon>Magnoliopsida</taxon>
        <taxon>eudicotyledons</taxon>
        <taxon>Gunneridae</taxon>
        <taxon>Pentapetalae</taxon>
        <taxon>rosids</taxon>
        <taxon>malvids</taxon>
        <taxon>Brassicales</taxon>
        <taxon>Brassicaceae</taxon>
        <taxon>Brassiceae</taxon>
        <taxon>Brassica</taxon>
    </lineage>
</organism>
<comment type="caution">
    <text evidence="1">The sequence shown here is derived from an EMBL/GenBank/DDBJ whole genome shotgun (WGS) entry which is preliminary data.</text>
</comment>
<sequence>MVEVALSPDLQRGFSEMERLRVGFGFMERSVFPLLGSLRSSSSWSGGDGSPHGQGFFGSELFRWPLAVIKSSPFFV</sequence>
<gene>
    <name evidence="1" type="primary">A01g503090.1_BraROA</name>
    <name evidence="1" type="ORF">IGI04_001682</name>
</gene>
<evidence type="ECO:0000313" key="1">
    <source>
        <dbReference type="EMBL" id="KAG5414115.1"/>
    </source>
</evidence>
<dbReference type="Proteomes" id="UP000823674">
    <property type="component" value="Chromosome A01"/>
</dbReference>
<accession>A0ABQ7NVJ6</accession>
<proteinExistence type="predicted"/>
<evidence type="ECO:0000313" key="2">
    <source>
        <dbReference type="Proteomes" id="UP000823674"/>
    </source>
</evidence>